<evidence type="ECO:0000256" key="14">
    <source>
        <dbReference type="SAM" id="Phobius"/>
    </source>
</evidence>
<evidence type="ECO:0000256" key="5">
    <source>
        <dbReference type="ARBA" id="ARBA00022519"/>
    </source>
</evidence>
<dbReference type="GO" id="GO:0005886">
    <property type="term" value="C:plasma membrane"/>
    <property type="evidence" value="ECO:0007669"/>
    <property type="project" value="UniProtKB-SubCell"/>
</dbReference>
<dbReference type="AlphaFoldDB" id="A0A381F9X2"/>
<dbReference type="Proteomes" id="UP000255231">
    <property type="component" value="Unassembled WGS sequence"/>
</dbReference>
<keyword evidence="6 14" id="KW-0812">Transmembrane</keyword>
<comment type="subcellular location">
    <subcellularLocation>
        <location evidence="1">Cell membrane</location>
        <topology evidence="1">Multi-pass membrane protein</topology>
    </subcellularLocation>
</comment>
<sequence length="319" mass="37387">MIEILLKNKEIIKVSSTNEILPEQMDFYAIQFIDYTDQQINWAGENFGINCSLMKRYEDIEISSHFLVKNNQTAFHISIPYYCSKEENKLVESPIFFIMSDSGLFFFSNSSIDRFFNLKYTYKLNELHEISDMIEILMFQLEFISDYYADITESEAKKIKDLANSILLKNESSKKITDQITTYSFNSLLLKESLIETIRVFNLYKKNIQDQDSHIKERIESELDDLAVISDYIQFNFERLDNLRGNIKNKIDLEQNYIFKVLTVITLCVSLPALIAGIYGMNFKNIPGLDTIYGYPITVMIMVVPAILPYIYFKKKKWL</sequence>
<dbReference type="InterPro" id="IPR002523">
    <property type="entry name" value="MgTranspt_CorA/ZnTranspt_ZntB"/>
</dbReference>
<dbReference type="SUPFAM" id="SSF143865">
    <property type="entry name" value="CorA soluble domain-like"/>
    <property type="match status" value="1"/>
</dbReference>
<reference evidence="16 18" key="2">
    <citation type="submission" date="2018-06" db="EMBL/GenBank/DDBJ databases">
        <authorList>
            <consortium name="Pathogen Informatics"/>
            <person name="Doyle S."/>
        </authorList>
    </citation>
    <scope>NUCLEOTIDE SEQUENCE [LARGE SCALE GENOMIC DNA]</scope>
    <source>
        <strain evidence="16 18">NCTC13560</strain>
    </source>
</reference>
<dbReference type="EMBL" id="UFVS01000001">
    <property type="protein sequence ID" value="SUX43380.1"/>
    <property type="molecule type" value="Genomic_DNA"/>
</dbReference>
<proteinExistence type="inferred from homology"/>
<keyword evidence="8" id="KW-0460">Magnesium</keyword>
<evidence type="ECO:0000256" key="10">
    <source>
        <dbReference type="ARBA" id="ARBA00023065"/>
    </source>
</evidence>
<dbReference type="Gene3D" id="1.20.58.340">
    <property type="entry name" value="Magnesium transport protein CorA, transmembrane region"/>
    <property type="match status" value="1"/>
</dbReference>
<dbReference type="InterPro" id="IPR045861">
    <property type="entry name" value="CorA_cytoplasmic_dom"/>
</dbReference>
<evidence type="ECO:0000256" key="9">
    <source>
        <dbReference type="ARBA" id="ARBA00022989"/>
    </source>
</evidence>
<comment type="catalytic activity">
    <reaction evidence="12">
        <text>Mg(2+)(in) = Mg(2+)(out)</text>
        <dbReference type="Rhea" id="RHEA:29827"/>
        <dbReference type="ChEBI" id="CHEBI:18420"/>
    </reaction>
</comment>
<evidence type="ECO:0000256" key="6">
    <source>
        <dbReference type="ARBA" id="ARBA00022692"/>
    </source>
</evidence>
<dbReference type="EMBL" id="FTMF01000011">
    <property type="protein sequence ID" value="SIR00630.1"/>
    <property type="molecule type" value="Genomic_DNA"/>
</dbReference>
<dbReference type="GO" id="GO:0000287">
    <property type="term" value="F:magnesium ion binding"/>
    <property type="evidence" value="ECO:0007669"/>
    <property type="project" value="TreeGrafter"/>
</dbReference>
<evidence type="ECO:0000256" key="3">
    <source>
        <dbReference type="ARBA" id="ARBA00022448"/>
    </source>
</evidence>
<dbReference type="RefSeq" id="WP_076561743.1">
    <property type="nucleotide sequence ID" value="NZ_CP033929.1"/>
</dbReference>
<dbReference type="PANTHER" id="PTHR46494">
    <property type="entry name" value="CORA FAMILY METAL ION TRANSPORTER (EUROFUNG)"/>
    <property type="match status" value="1"/>
</dbReference>
<keyword evidence="5" id="KW-0997">Cell inner membrane</keyword>
<reference evidence="15 17" key="1">
    <citation type="submission" date="2017-01" db="EMBL/GenBank/DDBJ databases">
        <authorList>
            <person name="Varghese N."/>
            <person name="Submissions S."/>
        </authorList>
    </citation>
    <scope>NUCLEOTIDE SEQUENCE [LARGE SCALE GENOMIC DNA]</scope>
    <source>
        <strain evidence="15 17">ATCC 27950</strain>
    </source>
</reference>
<keyword evidence="17" id="KW-1185">Reference proteome</keyword>
<dbReference type="PANTHER" id="PTHR46494:SF3">
    <property type="entry name" value="ZINC TRANSPORT PROTEIN ZNTB"/>
    <property type="match status" value="1"/>
</dbReference>
<dbReference type="SUPFAM" id="SSF144083">
    <property type="entry name" value="Magnesium transport protein CorA, transmembrane region"/>
    <property type="match status" value="1"/>
</dbReference>
<protein>
    <submittedName>
        <fullName evidence="16">Magnesium transport protein CorA</fullName>
    </submittedName>
    <submittedName>
        <fullName evidence="15">Magnesium transporter</fullName>
    </submittedName>
</protein>
<gene>
    <name evidence="16" type="primary">corA_1</name>
    <name evidence="16" type="ORF">NCTC13560_01980</name>
    <name evidence="15" type="ORF">SAMN05421682_11132</name>
</gene>
<accession>A0A381F9X2</accession>
<evidence type="ECO:0000256" key="7">
    <source>
        <dbReference type="ARBA" id="ARBA00022833"/>
    </source>
</evidence>
<dbReference type="GeneID" id="303673416"/>
<keyword evidence="11 14" id="KW-0472">Membrane</keyword>
<feature type="transmembrane region" description="Helical" evidence="14">
    <location>
        <begin position="257"/>
        <end position="280"/>
    </location>
</feature>
<comment type="similarity">
    <text evidence="2">Belongs to the CorA metal ion transporter (MIT) (TC 1.A.35) family.</text>
</comment>
<evidence type="ECO:0000256" key="2">
    <source>
        <dbReference type="ARBA" id="ARBA00009765"/>
    </source>
</evidence>
<keyword evidence="10" id="KW-0406">Ion transport</keyword>
<organism evidence="16 18">
    <name type="scientific">Chryseobacterium indoltheticum</name>
    <dbReference type="NCBI Taxonomy" id="254"/>
    <lineage>
        <taxon>Bacteria</taxon>
        <taxon>Pseudomonadati</taxon>
        <taxon>Bacteroidota</taxon>
        <taxon>Flavobacteriia</taxon>
        <taxon>Flavobacteriales</taxon>
        <taxon>Weeksellaceae</taxon>
        <taxon>Chryseobacterium group</taxon>
        <taxon>Chryseobacterium</taxon>
    </lineage>
</organism>
<dbReference type="KEGG" id="cil:EG358_06870"/>
<evidence type="ECO:0000256" key="8">
    <source>
        <dbReference type="ARBA" id="ARBA00022842"/>
    </source>
</evidence>
<evidence type="ECO:0000313" key="17">
    <source>
        <dbReference type="Proteomes" id="UP000185725"/>
    </source>
</evidence>
<dbReference type="Proteomes" id="UP000185725">
    <property type="component" value="Unassembled WGS sequence"/>
</dbReference>
<dbReference type="OrthoDB" id="9803416at2"/>
<keyword evidence="9 14" id="KW-1133">Transmembrane helix</keyword>
<evidence type="ECO:0000256" key="12">
    <source>
        <dbReference type="ARBA" id="ARBA00034269"/>
    </source>
</evidence>
<keyword evidence="3" id="KW-0813">Transport</keyword>
<evidence type="ECO:0000313" key="16">
    <source>
        <dbReference type="EMBL" id="SUX43380.1"/>
    </source>
</evidence>
<dbReference type="FunFam" id="1.20.58.340:FF:000004">
    <property type="entry name" value="Magnesium transport protein CorA"/>
    <property type="match status" value="1"/>
</dbReference>
<dbReference type="GO" id="GO:0015087">
    <property type="term" value="F:cobalt ion transmembrane transporter activity"/>
    <property type="evidence" value="ECO:0007669"/>
    <property type="project" value="TreeGrafter"/>
</dbReference>
<dbReference type="Pfam" id="PF01544">
    <property type="entry name" value="CorA"/>
    <property type="match status" value="1"/>
</dbReference>
<feature type="transmembrane region" description="Helical" evidence="14">
    <location>
        <begin position="292"/>
        <end position="313"/>
    </location>
</feature>
<keyword evidence="7" id="KW-0862">Zinc</keyword>
<evidence type="ECO:0000256" key="11">
    <source>
        <dbReference type="ARBA" id="ARBA00023136"/>
    </source>
</evidence>
<name>A0A381F9X2_9FLAO</name>
<evidence type="ECO:0000256" key="4">
    <source>
        <dbReference type="ARBA" id="ARBA00022475"/>
    </source>
</evidence>
<keyword evidence="4" id="KW-1003">Cell membrane</keyword>
<comment type="function">
    <text evidence="13">Mediates influx of magnesium ions. Alternates between open and closed states. Activated by low cytoplasmic Mg(2+) levels. Inactive when cytoplasmic Mg(2+) levels are high.</text>
</comment>
<dbReference type="GO" id="GO:0050897">
    <property type="term" value="F:cobalt ion binding"/>
    <property type="evidence" value="ECO:0007669"/>
    <property type="project" value="TreeGrafter"/>
</dbReference>
<dbReference type="InterPro" id="IPR045863">
    <property type="entry name" value="CorA_TM1_TM2"/>
</dbReference>
<evidence type="ECO:0000313" key="18">
    <source>
        <dbReference type="Proteomes" id="UP000255231"/>
    </source>
</evidence>
<evidence type="ECO:0000256" key="1">
    <source>
        <dbReference type="ARBA" id="ARBA00004651"/>
    </source>
</evidence>
<evidence type="ECO:0000313" key="15">
    <source>
        <dbReference type="EMBL" id="SIR00630.1"/>
    </source>
</evidence>
<evidence type="ECO:0000256" key="13">
    <source>
        <dbReference type="ARBA" id="ARBA00045497"/>
    </source>
</evidence>
<dbReference type="GO" id="GO:0015095">
    <property type="term" value="F:magnesium ion transmembrane transporter activity"/>
    <property type="evidence" value="ECO:0007669"/>
    <property type="project" value="TreeGrafter"/>
</dbReference>